<feature type="transmembrane region" description="Helical" evidence="1">
    <location>
        <begin position="59"/>
        <end position="81"/>
    </location>
</feature>
<keyword evidence="1" id="KW-1133">Transmembrane helix</keyword>
<feature type="transmembrane region" description="Helical" evidence="1">
    <location>
        <begin position="146"/>
        <end position="168"/>
    </location>
</feature>
<proteinExistence type="predicted"/>
<protein>
    <submittedName>
        <fullName evidence="2">ABC transporter permease</fullName>
    </submittedName>
</protein>
<evidence type="ECO:0000313" key="3">
    <source>
        <dbReference type="Proteomes" id="UP000194266"/>
    </source>
</evidence>
<feature type="transmembrane region" description="Helical" evidence="1">
    <location>
        <begin position="175"/>
        <end position="193"/>
    </location>
</feature>
<evidence type="ECO:0000313" key="2">
    <source>
        <dbReference type="EMBL" id="OSZ59423.1"/>
    </source>
</evidence>
<dbReference type="EMBL" id="MRYD01000076">
    <property type="protein sequence ID" value="OSZ59423.1"/>
    <property type="molecule type" value="Genomic_DNA"/>
</dbReference>
<feature type="transmembrane region" description="Helical" evidence="1">
    <location>
        <begin position="102"/>
        <end position="126"/>
    </location>
</feature>
<comment type="caution">
    <text evidence="2">The sequence shown here is derived from an EMBL/GenBank/DDBJ whole genome shotgun (WGS) entry which is preliminary data.</text>
</comment>
<feature type="transmembrane region" description="Helical" evidence="1">
    <location>
        <begin position="26"/>
        <end position="47"/>
    </location>
</feature>
<keyword evidence="1" id="KW-0472">Membrane</keyword>
<name>A0ABX3YI33_9ACTN</name>
<gene>
    <name evidence="2" type="ORF">OQI_16225</name>
</gene>
<sequence>MTTLAVTPVRVLHSEWHKLWTLRSTWLNLALIPVLTLGTGIAIGSSYESGDAAELDTVLLVLLGMQFSQIIVGVLGILATAEEHSTGLVRSTMAAVPTRLPVLWSKAAIVGTVCFLTALATNLLTFPVVQTLLTGTDKEAALGDPGILRALVGNAAGLALVAVLAAGLGSLIRSVPTSVGVLIGVVMILPEVLRMLPYEAVDDAVRHFPGKALEALTHADPTPGMTSPGTALLSLTLWTAATLTAAAVFLKRRDV</sequence>
<accession>A0ABX3YI33</accession>
<keyword evidence="3" id="KW-1185">Reference proteome</keyword>
<evidence type="ECO:0000256" key="1">
    <source>
        <dbReference type="SAM" id="Phobius"/>
    </source>
</evidence>
<organism evidence="2 3">
    <name type="scientific">Streptomyces pharetrae CZA14</name>
    <dbReference type="NCBI Taxonomy" id="1144883"/>
    <lineage>
        <taxon>Bacteria</taxon>
        <taxon>Bacillati</taxon>
        <taxon>Actinomycetota</taxon>
        <taxon>Actinomycetes</taxon>
        <taxon>Kitasatosporales</taxon>
        <taxon>Streptomycetaceae</taxon>
        <taxon>Streptomyces</taxon>
    </lineage>
</organism>
<reference evidence="2 3" key="1">
    <citation type="submission" date="2016-12" db="EMBL/GenBank/DDBJ databases">
        <title>Genome Mining:The Detection of Biosynthetic Gene Clusters to Aid in the Expression of Curamycin A produced by Streptomyces sp. strain CZA14.</title>
        <authorList>
            <person name="Durrell K.A."/>
            <person name="Kirby B.M."/>
            <person name="Khan W."/>
            <person name="Mthethwa T."/>
            <person name="Le Roes-Hill M."/>
        </authorList>
    </citation>
    <scope>NUCLEOTIDE SEQUENCE [LARGE SCALE GENOMIC DNA]</scope>
    <source>
        <strain evidence="2 3">CZA14</strain>
    </source>
</reference>
<dbReference type="Proteomes" id="UP000194266">
    <property type="component" value="Unassembled WGS sequence"/>
</dbReference>
<feature type="transmembrane region" description="Helical" evidence="1">
    <location>
        <begin position="231"/>
        <end position="250"/>
    </location>
</feature>
<keyword evidence="1" id="KW-0812">Transmembrane</keyword>
<dbReference type="RefSeq" id="WP_086170063.1">
    <property type="nucleotide sequence ID" value="NZ_MRYD01000076.1"/>
</dbReference>